<evidence type="ECO:0000256" key="6">
    <source>
        <dbReference type="RuleBase" id="RU362118"/>
    </source>
</evidence>
<evidence type="ECO:0000256" key="1">
    <source>
        <dbReference type="ARBA" id="ARBA00001933"/>
    </source>
</evidence>
<dbReference type="RefSeq" id="WP_374840154.1">
    <property type="nucleotide sequence ID" value="NZ_JBHEEW010000013.1"/>
</dbReference>
<protein>
    <submittedName>
        <fullName evidence="7">Cystathionine beta-lyase</fullName>
        <ecNumber evidence="7">4.4.1.13</ecNumber>
    </submittedName>
</protein>
<dbReference type="EMBL" id="JBHTNF010000001">
    <property type="protein sequence ID" value="MFD1326851.1"/>
    <property type="molecule type" value="Genomic_DNA"/>
</dbReference>
<keyword evidence="3 6" id="KW-0663">Pyridoxal phosphate</keyword>
<gene>
    <name evidence="7" type="ORF">ACFQ33_02920</name>
</gene>
<comment type="catalytic activity">
    <reaction evidence="5">
        <text>L,L-cystathionine + H2O = L-homocysteine + pyruvate + NH4(+)</text>
        <dbReference type="Rhea" id="RHEA:13965"/>
        <dbReference type="ChEBI" id="CHEBI:15361"/>
        <dbReference type="ChEBI" id="CHEBI:15377"/>
        <dbReference type="ChEBI" id="CHEBI:28938"/>
        <dbReference type="ChEBI" id="CHEBI:58161"/>
        <dbReference type="ChEBI" id="CHEBI:58199"/>
    </reaction>
</comment>
<dbReference type="InterPro" id="IPR006233">
    <property type="entry name" value="Cys_b_lyase_bac"/>
</dbReference>
<dbReference type="PANTHER" id="PTHR43500">
    <property type="entry name" value="CYSTATHIONINE BETA-LYASE-RELATED"/>
    <property type="match status" value="1"/>
</dbReference>
<dbReference type="GO" id="GO:0047804">
    <property type="term" value="F:cysteine-S-conjugate beta-lyase activity"/>
    <property type="evidence" value="ECO:0007669"/>
    <property type="project" value="UniProtKB-EC"/>
</dbReference>
<dbReference type="InterPro" id="IPR015424">
    <property type="entry name" value="PyrdxlP-dep_Trfase"/>
</dbReference>
<dbReference type="NCBIfam" id="TIGR01324">
    <property type="entry name" value="cysta_beta_ly_B"/>
    <property type="match status" value="1"/>
</dbReference>
<accession>A0ABW3YQI8</accession>
<dbReference type="InterPro" id="IPR000277">
    <property type="entry name" value="Cys/Met-Metab_PyrdxlP-dep_enz"/>
</dbReference>
<name>A0ABW3YQI8_MYCRA</name>
<dbReference type="NCBIfam" id="NF004626">
    <property type="entry name" value="PRK05967.1"/>
    <property type="match status" value="1"/>
</dbReference>
<dbReference type="EC" id="4.4.1.13" evidence="7"/>
<reference evidence="8" key="1">
    <citation type="journal article" date="2019" name="Int. J. Syst. Evol. Microbiol.">
        <title>The Global Catalogue of Microorganisms (GCM) 10K type strain sequencing project: providing services to taxonomists for standard genome sequencing and annotation.</title>
        <authorList>
            <consortium name="The Broad Institute Genomics Platform"/>
            <consortium name="The Broad Institute Genome Sequencing Center for Infectious Disease"/>
            <person name="Wu L."/>
            <person name="Ma J."/>
        </authorList>
    </citation>
    <scope>NUCLEOTIDE SEQUENCE [LARGE SCALE GENOMIC DNA]</scope>
    <source>
        <strain evidence="8">CCUG 55609</strain>
    </source>
</reference>
<dbReference type="Pfam" id="PF01053">
    <property type="entry name" value="Cys_Met_Meta_PP"/>
    <property type="match status" value="1"/>
</dbReference>
<keyword evidence="8" id="KW-1185">Reference proteome</keyword>
<comment type="cofactor">
    <cofactor evidence="1 6">
        <name>pyridoxal 5'-phosphate</name>
        <dbReference type="ChEBI" id="CHEBI:597326"/>
    </cofactor>
</comment>
<dbReference type="Proteomes" id="UP001597173">
    <property type="component" value="Unassembled WGS sequence"/>
</dbReference>
<dbReference type="CDD" id="cd00614">
    <property type="entry name" value="CGS_like"/>
    <property type="match status" value="1"/>
</dbReference>
<dbReference type="InterPro" id="IPR015422">
    <property type="entry name" value="PyrdxlP-dep_Trfase_small"/>
</dbReference>
<sequence length="396" mass="42853">MKDKAEVLAGAGDNTRLAHIGNDPMDFHGFVNPPVVHASTVLFPNAATMENRAQKYSYGTRGTPTTDALCDAINELEGSAGTILVPSGLAAVTVPFLAFLSAGDHALIVDSVYSPTRHFCDTMLKRLGVTVEYYDPAIGAGIARLMRPNTKLVHTEAPGSNTFEMQDIRAIADAAHKGGAVVSIDNTWATPLYFKPLDHGVDISIHAATKYPAGHSDILMGTVSANAKHWPQLWEGNLAMGICGSPDDSYQLLRGLRTMGVRLERHQESALRLAEWLEGRDEVVRVLHPALPSFPGHDLWKRDFKGASGIFSIVLEGESPDRFRAKAHAFLDALRIFGLGYSWGGYESLAVHVNLSDRTICKAPKEGPVLRLQIGLEDVTDIRADIERGLAAARAA</sequence>
<organism evidence="7 8">
    <name type="scientific">Mycoplana ramosa</name>
    <name type="common">Mycoplana bullata</name>
    <dbReference type="NCBI Taxonomy" id="40837"/>
    <lineage>
        <taxon>Bacteria</taxon>
        <taxon>Pseudomonadati</taxon>
        <taxon>Pseudomonadota</taxon>
        <taxon>Alphaproteobacteria</taxon>
        <taxon>Hyphomicrobiales</taxon>
        <taxon>Rhizobiaceae</taxon>
        <taxon>Mycoplana</taxon>
    </lineage>
</organism>
<dbReference type="Gene3D" id="3.90.1150.10">
    <property type="entry name" value="Aspartate Aminotransferase, domain 1"/>
    <property type="match status" value="1"/>
</dbReference>
<evidence type="ECO:0000256" key="3">
    <source>
        <dbReference type="ARBA" id="ARBA00022898"/>
    </source>
</evidence>
<dbReference type="SUPFAM" id="SSF53383">
    <property type="entry name" value="PLP-dependent transferases"/>
    <property type="match status" value="1"/>
</dbReference>
<comment type="caution">
    <text evidence="7">The sequence shown here is derived from an EMBL/GenBank/DDBJ whole genome shotgun (WGS) entry which is preliminary data.</text>
</comment>
<evidence type="ECO:0000256" key="2">
    <source>
        <dbReference type="ARBA" id="ARBA00009077"/>
    </source>
</evidence>
<dbReference type="PIRSF" id="PIRSF001434">
    <property type="entry name" value="CGS"/>
    <property type="match status" value="1"/>
</dbReference>
<evidence type="ECO:0000256" key="5">
    <source>
        <dbReference type="ARBA" id="ARBA00047517"/>
    </source>
</evidence>
<evidence type="ECO:0000256" key="4">
    <source>
        <dbReference type="ARBA" id="ARBA00023239"/>
    </source>
</evidence>
<dbReference type="PANTHER" id="PTHR43500:SF1">
    <property type="entry name" value="CYSTATHIONINE BETA-LYASE-RELATED"/>
    <property type="match status" value="1"/>
</dbReference>
<dbReference type="Gene3D" id="3.40.640.10">
    <property type="entry name" value="Type I PLP-dependent aspartate aminotransferase-like (Major domain)"/>
    <property type="match status" value="1"/>
</dbReference>
<evidence type="ECO:0000313" key="8">
    <source>
        <dbReference type="Proteomes" id="UP001597173"/>
    </source>
</evidence>
<proteinExistence type="inferred from homology"/>
<evidence type="ECO:0000313" key="7">
    <source>
        <dbReference type="EMBL" id="MFD1326851.1"/>
    </source>
</evidence>
<keyword evidence="4 7" id="KW-0456">Lyase</keyword>
<comment type="similarity">
    <text evidence="2 6">Belongs to the trans-sulfuration enzymes family.</text>
</comment>
<dbReference type="InterPro" id="IPR015421">
    <property type="entry name" value="PyrdxlP-dep_Trfase_major"/>
</dbReference>